<dbReference type="InterPro" id="IPR001969">
    <property type="entry name" value="Aspartic_peptidase_AS"/>
</dbReference>
<comment type="caution">
    <text evidence="7">The sequence shown here is derived from an EMBL/GenBank/DDBJ whole genome shotgun (WGS) entry which is preliminary data.</text>
</comment>
<dbReference type="OrthoDB" id="771136at2759"/>
<feature type="active site" evidence="2">
    <location>
        <position position="102"/>
    </location>
</feature>
<dbReference type="SUPFAM" id="SSF50630">
    <property type="entry name" value="Acid proteases"/>
    <property type="match status" value="1"/>
</dbReference>
<evidence type="ECO:0000256" key="2">
    <source>
        <dbReference type="PIRSR" id="PIRSR601461-1"/>
    </source>
</evidence>
<dbReference type="Gene3D" id="2.40.70.10">
    <property type="entry name" value="Acid Proteases"/>
    <property type="match status" value="2"/>
</dbReference>
<dbReference type="PROSITE" id="PS00141">
    <property type="entry name" value="ASP_PROTEASE"/>
    <property type="match status" value="1"/>
</dbReference>
<dbReference type="PANTHER" id="PTHR47966:SF45">
    <property type="entry name" value="PEPTIDASE A1 DOMAIN-CONTAINING PROTEIN"/>
    <property type="match status" value="1"/>
</dbReference>
<feature type="signal peptide" evidence="5">
    <location>
        <begin position="1"/>
        <end position="18"/>
    </location>
</feature>
<sequence length="399" mass="44045">MEILNLFFGFALLHLVFSRVRLSRQRLTHETFQSNLQAAYQRYVSYEGDLSNLECSYKSTNSPRVRTRRSTWHQNILAMSKAEYVVSITVGSPGQDFEALVDTGSGDFLIPDESCKWYQNPGSKASQKELCRSYCRGDDACCQRLFLVGPCNPEHQFRRDASSSFEITETSTSDITYASITAKALYGKDVVEFGGNYDLENGHLLSLGNFTFALATSMYSNSPGSHKPLILTILGLGPTSAHPENSLPVLTQLFQNKKIHFDNLLFHLILNFDCVEGGLIDYGSAEPYSEICEKEVVTVLYPADSYSFCISNSISLEGTDPGQGGELPVAAIIDSGTNAILGPPDKVKKLAADVGATPQANGHYTIDCEKQNTGRDIVFKTPSEKKLRVSSHNYVIQVH</sequence>
<dbReference type="Pfam" id="PF00026">
    <property type="entry name" value="Asp"/>
    <property type="match status" value="1"/>
</dbReference>
<dbReference type="GO" id="GO:0004190">
    <property type="term" value="F:aspartic-type endopeptidase activity"/>
    <property type="evidence" value="ECO:0007669"/>
    <property type="project" value="UniProtKB-KW"/>
</dbReference>
<evidence type="ECO:0000313" key="8">
    <source>
        <dbReference type="Proteomes" id="UP000298663"/>
    </source>
</evidence>
<dbReference type="AlphaFoldDB" id="A0A4U5LVP2"/>
<dbReference type="PRINTS" id="PR00792">
    <property type="entry name" value="PEPSIN"/>
</dbReference>
<organism evidence="7 8">
    <name type="scientific">Steinernema carpocapsae</name>
    <name type="common">Entomopathogenic nematode</name>
    <dbReference type="NCBI Taxonomy" id="34508"/>
    <lineage>
        <taxon>Eukaryota</taxon>
        <taxon>Metazoa</taxon>
        <taxon>Ecdysozoa</taxon>
        <taxon>Nematoda</taxon>
        <taxon>Chromadorea</taxon>
        <taxon>Rhabditida</taxon>
        <taxon>Tylenchina</taxon>
        <taxon>Panagrolaimomorpha</taxon>
        <taxon>Strongyloidoidea</taxon>
        <taxon>Steinernematidae</taxon>
        <taxon>Steinernema</taxon>
    </lineage>
</organism>
<feature type="domain" description="Peptidase A1" evidence="6">
    <location>
        <begin position="84"/>
        <end position="399"/>
    </location>
</feature>
<dbReference type="InterPro" id="IPR001461">
    <property type="entry name" value="Aspartic_peptidase_A1"/>
</dbReference>
<gene>
    <name evidence="7" type="ORF">L596_027497</name>
</gene>
<protein>
    <recommendedName>
        <fullName evidence="6">Peptidase A1 domain-containing protein</fullName>
    </recommendedName>
</protein>
<keyword evidence="4" id="KW-0378">Hydrolase</keyword>
<evidence type="ECO:0000256" key="5">
    <source>
        <dbReference type="SAM" id="SignalP"/>
    </source>
</evidence>
<dbReference type="GO" id="GO:0006508">
    <property type="term" value="P:proteolysis"/>
    <property type="evidence" value="ECO:0007669"/>
    <property type="project" value="UniProtKB-KW"/>
</dbReference>
<dbReference type="GO" id="GO:0005764">
    <property type="term" value="C:lysosome"/>
    <property type="evidence" value="ECO:0007669"/>
    <property type="project" value="TreeGrafter"/>
</dbReference>
<evidence type="ECO:0000256" key="4">
    <source>
        <dbReference type="RuleBase" id="RU000454"/>
    </source>
</evidence>
<keyword evidence="5" id="KW-0732">Signal</keyword>
<keyword evidence="4" id="KW-0645">Protease</keyword>
<dbReference type="InterPro" id="IPR033121">
    <property type="entry name" value="PEPTIDASE_A1"/>
</dbReference>
<evidence type="ECO:0000259" key="6">
    <source>
        <dbReference type="PROSITE" id="PS51767"/>
    </source>
</evidence>
<feature type="chain" id="PRO_5020668087" description="Peptidase A1 domain-containing protein" evidence="5">
    <location>
        <begin position="19"/>
        <end position="399"/>
    </location>
</feature>
<evidence type="ECO:0000256" key="1">
    <source>
        <dbReference type="ARBA" id="ARBA00007447"/>
    </source>
</evidence>
<dbReference type="EMBL" id="AZBU02000011">
    <property type="protein sequence ID" value="TKR60213.1"/>
    <property type="molecule type" value="Genomic_DNA"/>
</dbReference>
<keyword evidence="3" id="KW-1015">Disulfide bond</keyword>
<dbReference type="InterPro" id="IPR021109">
    <property type="entry name" value="Peptidase_aspartic_dom_sf"/>
</dbReference>
<reference evidence="7 8" key="1">
    <citation type="journal article" date="2015" name="Genome Biol.">
        <title>Comparative genomics of Steinernema reveals deeply conserved gene regulatory networks.</title>
        <authorList>
            <person name="Dillman A.R."/>
            <person name="Macchietto M."/>
            <person name="Porter C.F."/>
            <person name="Rogers A."/>
            <person name="Williams B."/>
            <person name="Antoshechkin I."/>
            <person name="Lee M.M."/>
            <person name="Goodwin Z."/>
            <person name="Lu X."/>
            <person name="Lewis E.E."/>
            <person name="Goodrich-Blair H."/>
            <person name="Stock S.P."/>
            <person name="Adams B.J."/>
            <person name="Sternberg P.W."/>
            <person name="Mortazavi A."/>
        </authorList>
    </citation>
    <scope>NUCLEOTIDE SEQUENCE [LARGE SCALE GENOMIC DNA]</scope>
    <source>
        <strain evidence="7 8">ALL</strain>
    </source>
</reference>
<dbReference type="PROSITE" id="PS51767">
    <property type="entry name" value="PEPTIDASE_A1"/>
    <property type="match status" value="1"/>
</dbReference>
<name>A0A4U5LVP2_STECR</name>
<keyword evidence="4" id="KW-0064">Aspartyl protease</keyword>
<feature type="disulfide bond" evidence="3">
    <location>
        <begin position="115"/>
        <end position="151"/>
    </location>
</feature>
<dbReference type="STRING" id="34508.A0A4U5LVP2"/>
<evidence type="ECO:0000313" key="7">
    <source>
        <dbReference type="EMBL" id="TKR60213.1"/>
    </source>
</evidence>
<dbReference type="InterPro" id="IPR034164">
    <property type="entry name" value="Pepsin-like_dom"/>
</dbReference>
<dbReference type="PANTHER" id="PTHR47966">
    <property type="entry name" value="BETA-SITE APP-CLEAVING ENZYME, ISOFORM A-RELATED"/>
    <property type="match status" value="1"/>
</dbReference>
<comment type="similarity">
    <text evidence="1 4">Belongs to the peptidase A1 family.</text>
</comment>
<feature type="active site" evidence="2">
    <location>
        <position position="334"/>
    </location>
</feature>
<reference evidence="7 8" key="2">
    <citation type="journal article" date="2019" name="G3 (Bethesda)">
        <title>Hybrid Assembly of the Genome of the Entomopathogenic Nematode Steinernema carpocapsae Identifies the X-Chromosome.</title>
        <authorList>
            <person name="Serra L."/>
            <person name="Macchietto M."/>
            <person name="Macias-Munoz A."/>
            <person name="McGill C.J."/>
            <person name="Rodriguez I.M."/>
            <person name="Rodriguez B."/>
            <person name="Murad R."/>
            <person name="Mortazavi A."/>
        </authorList>
    </citation>
    <scope>NUCLEOTIDE SEQUENCE [LARGE SCALE GENOMIC DNA]</scope>
    <source>
        <strain evidence="7 8">ALL</strain>
    </source>
</reference>
<proteinExistence type="inferred from homology"/>
<accession>A0A4U5LVP2</accession>
<keyword evidence="8" id="KW-1185">Reference proteome</keyword>
<dbReference type="CDD" id="cd05471">
    <property type="entry name" value="pepsin_like"/>
    <property type="match status" value="1"/>
</dbReference>
<dbReference type="Proteomes" id="UP000298663">
    <property type="component" value="Unassembled WGS sequence"/>
</dbReference>
<evidence type="ECO:0000256" key="3">
    <source>
        <dbReference type="PIRSR" id="PIRSR601461-2"/>
    </source>
</evidence>